<comment type="caution">
    <text evidence="1">The sequence shown here is derived from an EMBL/GenBank/DDBJ whole genome shotgun (WGS) entry which is preliminary data.</text>
</comment>
<sequence length="259" mass="27997">MAEALLAARAQGRPLVLPADLDLATAWKVSALSEQRLRADGRTPRGWKIGFTNRGIWPRYGVHQPIWGRVWDDTLTLLEGTVGEVSLAGLVEPRLEPEIVFGFQRDPQPGMDEGELAACIDWVAHGIEIVHTHVGWRFDGPAAPVADFGLHGRLIVGPRVPLQAFTRPAAKLAALGVVLTRDGVERDRGQGANVLDGPLSALRTWLTAMADQTPGVRVRAGECVTTGTLTDAWPVAVGETWTTRLDDDHLSGLTVQFTG</sequence>
<dbReference type="OrthoDB" id="9792137at2"/>
<gene>
    <name evidence="1" type="ORF">ENE75_06170</name>
</gene>
<dbReference type="Proteomes" id="UP000288178">
    <property type="component" value="Unassembled WGS sequence"/>
</dbReference>
<dbReference type="Gene3D" id="3.90.850.10">
    <property type="entry name" value="Fumarylacetoacetase-like, C-terminal domain"/>
    <property type="match status" value="1"/>
</dbReference>
<proteinExistence type="predicted"/>
<accession>A0A3S2WYC7</accession>
<evidence type="ECO:0000313" key="2">
    <source>
        <dbReference type="Proteomes" id="UP000288178"/>
    </source>
</evidence>
<dbReference type="AlphaFoldDB" id="A0A3S2WYC7"/>
<keyword evidence="2" id="KW-1185">Reference proteome</keyword>
<dbReference type="PANTHER" id="PTHR30143">
    <property type="entry name" value="ACID HYDRATASE"/>
    <property type="match status" value="1"/>
</dbReference>
<dbReference type="SUPFAM" id="SSF56529">
    <property type="entry name" value="FAH"/>
    <property type="match status" value="1"/>
</dbReference>
<dbReference type="PANTHER" id="PTHR30143:SF0">
    <property type="entry name" value="2-KETO-4-PENTENOATE HYDRATASE"/>
    <property type="match status" value="1"/>
</dbReference>
<evidence type="ECO:0000313" key="1">
    <source>
        <dbReference type="EMBL" id="RVT54535.1"/>
    </source>
</evidence>
<dbReference type="InterPro" id="IPR050772">
    <property type="entry name" value="Hydratase-Decarb/MhpD_sf"/>
</dbReference>
<organism evidence="1 2">
    <name type="scientific">Rubrivivax albus</name>
    <dbReference type="NCBI Taxonomy" id="2499835"/>
    <lineage>
        <taxon>Bacteria</taxon>
        <taxon>Pseudomonadati</taxon>
        <taxon>Pseudomonadota</taxon>
        <taxon>Betaproteobacteria</taxon>
        <taxon>Burkholderiales</taxon>
        <taxon>Sphaerotilaceae</taxon>
        <taxon>Rubrivivax</taxon>
    </lineage>
</organism>
<protein>
    <submittedName>
        <fullName evidence="1">Hydratase</fullName>
    </submittedName>
</protein>
<reference evidence="1 2" key="1">
    <citation type="submission" date="2019-01" db="EMBL/GenBank/DDBJ databases">
        <authorList>
            <person name="Chen W.-M."/>
        </authorList>
    </citation>
    <scope>NUCLEOTIDE SEQUENCE [LARGE SCALE GENOMIC DNA]</scope>
    <source>
        <strain evidence="1 2">ICH-3</strain>
    </source>
</reference>
<dbReference type="EMBL" id="SACT01000001">
    <property type="protein sequence ID" value="RVT54535.1"/>
    <property type="molecule type" value="Genomic_DNA"/>
</dbReference>
<dbReference type="GO" id="GO:0008684">
    <property type="term" value="F:2-oxopent-4-enoate hydratase activity"/>
    <property type="evidence" value="ECO:0007669"/>
    <property type="project" value="TreeGrafter"/>
</dbReference>
<dbReference type="InterPro" id="IPR036663">
    <property type="entry name" value="Fumarylacetoacetase_C_sf"/>
</dbReference>
<dbReference type="GO" id="GO:0005737">
    <property type="term" value="C:cytoplasm"/>
    <property type="evidence" value="ECO:0007669"/>
    <property type="project" value="TreeGrafter"/>
</dbReference>
<name>A0A3S2WYC7_9BURK</name>